<dbReference type="SUPFAM" id="SSF52091">
    <property type="entry name" value="SpoIIaa-like"/>
    <property type="match status" value="1"/>
</dbReference>
<name>A0ABD5V5R0_9EURY</name>
<evidence type="ECO:0000313" key="2">
    <source>
        <dbReference type="Proteomes" id="UP001596312"/>
    </source>
</evidence>
<dbReference type="EMBL" id="JBHSXQ010000001">
    <property type="protein sequence ID" value="MFC6904515.1"/>
    <property type="molecule type" value="Genomic_DNA"/>
</dbReference>
<accession>A0ABD5V5R0</accession>
<dbReference type="AlphaFoldDB" id="A0ABD5V5R0"/>
<dbReference type="Gene3D" id="3.40.50.10600">
    <property type="entry name" value="SpoIIaa-like domains"/>
    <property type="match status" value="1"/>
</dbReference>
<protein>
    <submittedName>
        <fullName evidence="1">STAS/SEC14 domain-containing protein</fullName>
    </submittedName>
</protein>
<organism evidence="1 2">
    <name type="scientific">Halalkalicoccus tibetensis</name>
    <dbReference type="NCBI Taxonomy" id="175632"/>
    <lineage>
        <taxon>Archaea</taxon>
        <taxon>Methanobacteriati</taxon>
        <taxon>Methanobacteriota</taxon>
        <taxon>Stenosarchaea group</taxon>
        <taxon>Halobacteria</taxon>
        <taxon>Halobacteriales</taxon>
        <taxon>Halococcaceae</taxon>
        <taxon>Halalkalicoccus</taxon>
    </lineage>
</organism>
<keyword evidence="2" id="KW-1185">Reference proteome</keyword>
<dbReference type="InterPro" id="IPR038396">
    <property type="entry name" value="SpoIIAA-like_sf"/>
</dbReference>
<dbReference type="InterPro" id="IPR036513">
    <property type="entry name" value="STAS_dom_sf"/>
</dbReference>
<sequence>MVERLPRSEGNSIGYSATDELSEGEYEEILADVEEAIEEHGSAKLLMDISGVSEPYAEFDAYEEDFGFYLRHGEDMECYAVVGDDSLIEWGTEASDLVTDTEIEFFEEDELDEAWEFVEDDSGKRRE</sequence>
<evidence type="ECO:0000313" key="1">
    <source>
        <dbReference type="EMBL" id="MFC6904515.1"/>
    </source>
</evidence>
<proteinExistence type="predicted"/>
<dbReference type="InterPro" id="IPR021866">
    <property type="entry name" value="SpoIIAA-like"/>
</dbReference>
<dbReference type="Pfam" id="PF11964">
    <property type="entry name" value="SpoIIAA-like"/>
    <property type="match status" value="1"/>
</dbReference>
<gene>
    <name evidence="1" type="ORF">ACFQGH_04810</name>
</gene>
<comment type="caution">
    <text evidence="1">The sequence shown here is derived from an EMBL/GenBank/DDBJ whole genome shotgun (WGS) entry which is preliminary data.</text>
</comment>
<dbReference type="Proteomes" id="UP001596312">
    <property type="component" value="Unassembled WGS sequence"/>
</dbReference>
<dbReference type="RefSeq" id="WP_340603020.1">
    <property type="nucleotide sequence ID" value="NZ_JBBMXV010000001.1"/>
</dbReference>
<reference evidence="1 2" key="1">
    <citation type="journal article" date="2019" name="Int. J. Syst. Evol. Microbiol.">
        <title>The Global Catalogue of Microorganisms (GCM) 10K type strain sequencing project: providing services to taxonomists for standard genome sequencing and annotation.</title>
        <authorList>
            <consortium name="The Broad Institute Genomics Platform"/>
            <consortium name="The Broad Institute Genome Sequencing Center for Infectious Disease"/>
            <person name="Wu L."/>
            <person name="Ma J."/>
        </authorList>
    </citation>
    <scope>NUCLEOTIDE SEQUENCE [LARGE SCALE GENOMIC DNA]</scope>
    <source>
        <strain evidence="1 2">CGMCC 1.3240</strain>
    </source>
</reference>